<dbReference type="Pfam" id="PF13970">
    <property type="entry name" value="DUF4221"/>
    <property type="match status" value="1"/>
</dbReference>
<comment type="caution">
    <text evidence="1">The sequence shown here is derived from an EMBL/GenBank/DDBJ whole genome shotgun (WGS) entry which is preliminary data.</text>
</comment>
<dbReference type="Proteomes" id="UP001338309">
    <property type="component" value="Unassembled WGS sequence"/>
</dbReference>
<reference evidence="1 2" key="1">
    <citation type="submission" date="2023-08" db="EMBL/GenBank/DDBJ databases">
        <title>Draft genome sequence of Algoriphagus confluentis.</title>
        <authorList>
            <person name="Takatani N."/>
            <person name="Hosokawa M."/>
            <person name="Sawabe T."/>
        </authorList>
    </citation>
    <scope>NUCLEOTIDE SEQUENCE [LARGE SCALE GENOMIC DNA]</scope>
    <source>
        <strain evidence="1 2">NBRC 111222</strain>
    </source>
</reference>
<evidence type="ECO:0000313" key="2">
    <source>
        <dbReference type="Proteomes" id="UP001338309"/>
    </source>
</evidence>
<gene>
    <name evidence="1" type="ORF">Aconfl_38620</name>
</gene>
<dbReference type="RefSeq" id="WP_338225953.1">
    <property type="nucleotide sequence ID" value="NZ_BTPD01000016.1"/>
</dbReference>
<accession>A0ABQ6PTZ2</accession>
<sequence length="381" mass="44099">MKKFFSIISILFILLGCTQQTPIKDLKSTIHQTIRIPLELDISPNRTSFQYINSDSGEYLAFQNKIGPRIEIFNLDSKHHVTSIKLAQDGPNRVGIANGFRIIAQDCLLIASIPPSIKILNFEGIKHKDIPVLDTINHVNFLSSNNEIPFLFSDHELFGAQPFFRNFFETTPKDVSSYSHIYKVNLTTEKAEWLPISHPSDAWDEGKKTPNFTWTDRNDSIVVSPQTDHRLWIISKRGGNLLGYKEVHSTSVNRFQIIKGLPEGDKGIIEALASDRYELILHDPFRDVFYRFFFMGVDWENYNLGYRNLYSNRPKIGVLVLDKNLEVIGEKVFDDNYLEAWNYFVGRKGLYVSTNNPNRDDFDENILRYDIIRFEGLEYED</sequence>
<dbReference type="InterPro" id="IPR025316">
    <property type="entry name" value="DUF4221"/>
</dbReference>
<protein>
    <recommendedName>
        <fullName evidence="3">DUF4221 domain-containing protein</fullName>
    </recommendedName>
</protein>
<dbReference type="SUPFAM" id="SSF63829">
    <property type="entry name" value="Calcium-dependent phosphotriesterase"/>
    <property type="match status" value="1"/>
</dbReference>
<proteinExistence type="predicted"/>
<evidence type="ECO:0000313" key="1">
    <source>
        <dbReference type="EMBL" id="GMQ31218.1"/>
    </source>
</evidence>
<name>A0ABQ6PTZ2_9BACT</name>
<dbReference type="PROSITE" id="PS51257">
    <property type="entry name" value="PROKAR_LIPOPROTEIN"/>
    <property type="match status" value="1"/>
</dbReference>
<keyword evidence="2" id="KW-1185">Reference proteome</keyword>
<dbReference type="EMBL" id="BTPD01000016">
    <property type="protein sequence ID" value="GMQ31218.1"/>
    <property type="molecule type" value="Genomic_DNA"/>
</dbReference>
<organism evidence="1 2">
    <name type="scientific">Algoriphagus confluentis</name>
    <dbReference type="NCBI Taxonomy" id="1697556"/>
    <lineage>
        <taxon>Bacteria</taxon>
        <taxon>Pseudomonadati</taxon>
        <taxon>Bacteroidota</taxon>
        <taxon>Cytophagia</taxon>
        <taxon>Cytophagales</taxon>
        <taxon>Cyclobacteriaceae</taxon>
        <taxon>Algoriphagus</taxon>
    </lineage>
</organism>
<evidence type="ECO:0008006" key="3">
    <source>
        <dbReference type="Google" id="ProtNLM"/>
    </source>
</evidence>